<evidence type="ECO:0000313" key="3">
    <source>
        <dbReference type="Proteomes" id="UP001500889"/>
    </source>
</evidence>
<protein>
    <submittedName>
        <fullName evidence="2">Uncharacterized protein</fullName>
    </submittedName>
</protein>
<dbReference type="AlphaFoldDB" id="A0AAU9GDW4"/>
<dbReference type="EMBL" id="AP029267">
    <property type="protein sequence ID" value="BFG05901.1"/>
    <property type="molecule type" value="Genomic_DNA"/>
</dbReference>
<dbReference type="InterPro" id="IPR010512">
    <property type="entry name" value="DUF1091"/>
</dbReference>
<keyword evidence="3" id="KW-1185">Reference proteome</keyword>
<accession>A0AAU9GDW4</accession>
<evidence type="ECO:0000313" key="2">
    <source>
        <dbReference type="EMBL" id="BFG05901.1"/>
    </source>
</evidence>
<feature type="chain" id="PRO_5043605701" evidence="1">
    <location>
        <begin position="32"/>
        <end position="204"/>
    </location>
</feature>
<dbReference type="Proteomes" id="UP001500889">
    <property type="component" value="Chromosome E"/>
</dbReference>
<evidence type="ECO:0000256" key="1">
    <source>
        <dbReference type="SAM" id="SignalP"/>
    </source>
</evidence>
<keyword evidence="1" id="KW-0732">Signal</keyword>
<gene>
    <name evidence="2" type="ORF">DMAD_04524</name>
</gene>
<organism evidence="2 3">
    <name type="scientific">Drosophila madeirensis</name>
    <name type="common">Fruit fly</name>
    <dbReference type="NCBI Taxonomy" id="30013"/>
    <lineage>
        <taxon>Eukaryota</taxon>
        <taxon>Metazoa</taxon>
        <taxon>Ecdysozoa</taxon>
        <taxon>Arthropoda</taxon>
        <taxon>Hexapoda</taxon>
        <taxon>Insecta</taxon>
        <taxon>Pterygota</taxon>
        <taxon>Neoptera</taxon>
        <taxon>Endopterygota</taxon>
        <taxon>Diptera</taxon>
        <taxon>Brachycera</taxon>
        <taxon>Muscomorpha</taxon>
        <taxon>Ephydroidea</taxon>
        <taxon>Drosophilidae</taxon>
        <taxon>Drosophila</taxon>
        <taxon>Sophophora</taxon>
    </lineage>
</organism>
<feature type="signal peptide" evidence="1">
    <location>
        <begin position="1"/>
        <end position="31"/>
    </location>
</feature>
<dbReference type="PANTHER" id="PTHR20898">
    <property type="entry name" value="DAEDALUS ON 3-RELATED-RELATED"/>
    <property type="match status" value="1"/>
</dbReference>
<sequence length="204" mass="23866">MRIEMLPERCIGLLRGTIFVCLFCLQLKVEAKTDFELQVDNFTCSSQDTEYHILKHYRCGMNKNPKRRSWHMEFKLQQPLAEHEVYMSIVLPRRKPVPDFVLLNLTTDGCQLLSNRNQVPLLSLGRNIMERFSNYPKQCPFQGDLIYYIRGFRLDLSLLPAVSMETPVHIELGYQVKPQGLRWLQGNLAARVQRISEKKRPKKG</sequence>
<dbReference type="PANTHER" id="PTHR20898:SF0">
    <property type="entry name" value="DAEDALUS ON 3-RELATED"/>
    <property type="match status" value="1"/>
</dbReference>
<dbReference type="Pfam" id="PF06477">
    <property type="entry name" value="DUF1091"/>
    <property type="match status" value="1"/>
</dbReference>
<dbReference type="SMART" id="SM00697">
    <property type="entry name" value="DM8"/>
    <property type="match status" value="1"/>
</dbReference>
<name>A0AAU9GDW4_DROMD</name>
<proteinExistence type="predicted"/>
<reference evidence="2 3" key="1">
    <citation type="submission" date="2024-02" db="EMBL/GenBank/DDBJ databases">
        <title>A chromosome-level genome assembly of Drosophila madeirensis, a fruit fly species endemic to Madeira island.</title>
        <authorList>
            <person name="Tomihara K."/>
            <person name="Llopart A."/>
            <person name="Yamamoto D."/>
        </authorList>
    </citation>
    <scope>NUCLEOTIDE SEQUENCE [LARGE SCALE GENOMIC DNA]</scope>
    <source>
        <strain evidence="2 3">RF1</strain>
    </source>
</reference>